<feature type="transmembrane region" description="Helical" evidence="1">
    <location>
        <begin position="6"/>
        <end position="26"/>
    </location>
</feature>
<keyword evidence="1" id="KW-0812">Transmembrane</keyword>
<sequence>MLWHLVATIFAGLGAAGIALLIRVLSKNNAPNWLIPVFAGIGMLGYQIYFEYSWFDHQTSRQPEGVVVVSSEQGEAFWRPWTYLFPMTTAFTVVDSANTQTRHLEGLTLVEFIQYRFEKKAFDVVTHRRYVLNCTQAQMIPVSEHNRALTETPQVIERTSPLFVAVCPASA</sequence>
<evidence type="ECO:0000313" key="2">
    <source>
        <dbReference type="EMBL" id="MBD7975759.1"/>
    </source>
</evidence>
<gene>
    <name evidence="2" type="ORF">H9642_00985</name>
</gene>
<comment type="caution">
    <text evidence="2">The sequence shown here is derived from an EMBL/GenBank/DDBJ whole genome shotgun (WGS) entry which is preliminary data.</text>
</comment>
<keyword evidence="1" id="KW-0472">Membrane</keyword>
<dbReference type="Proteomes" id="UP000611945">
    <property type="component" value="Unassembled WGS sequence"/>
</dbReference>
<name>A0ABR8TJ15_9PSED</name>
<dbReference type="EMBL" id="JACSQG010000001">
    <property type="protein sequence ID" value="MBD7975759.1"/>
    <property type="molecule type" value="Genomic_DNA"/>
</dbReference>
<feature type="transmembrane region" description="Helical" evidence="1">
    <location>
        <begin position="33"/>
        <end position="50"/>
    </location>
</feature>
<accession>A0ABR8TJ15</accession>
<keyword evidence="1" id="KW-1133">Transmembrane helix</keyword>
<reference evidence="2 3" key="1">
    <citation type="submission" date="2020-08" db="EMBL/GenBank/DDBJ databases">
        <title>A Genomic Blueprint of the Chicken Gut Microbiome.</title>
        <authorList>
            <person name="Gilroy R."/>
            <person name="Ravi A."/>
            <person name="Getino M."/>
            <person name="Pursley I."/>
            <person name="Horton D.L."/>
            <person name="Alikhan N.-F."/>
            <person name="Baker D."/>
            <person name="Gharbi K."/>
            <person name="Hall N."/>
            <person name="Watson M."/>
            <person name="Adriaenssens E.M."/>
            <person name="Foster-Nyarko E."/>
            <person name="Jarju S."/>
            <person name="Secka A."/>
            <person name="Antonio M."/>
            <person name="Oren A."/>
            <person name="Chaudhuri R."/>
            <person name="La Ragione R.M."/>
            <person name="Hildebrand F."/>
            <person name="Pallen M.J."/>
        </authorList>
    </citation>
    <scope>NUCLEOTIDE SEQUENCE [LARGE SCALE GENOMIC DNA]</scope>
    <source>
        <strain evidence="2 3">Sa2CUA2</strain>
    </source>
</reference>
<protein>
    <submittedName>
        <fullName evidence="2">Uncharacterized protein</fullName>
    </submittedName>
</protein>
<dbReference type="RefSeq" id="WP_251834547.1">
    <property type="nucleotide sequence ID" value="NZ_JACSQG010000001.1"/>
</dbReference>
<evidence type="ECO:0000256" key="1">
    <source>
        <dbReference type="SAM" id="Phobius"/>
    </source>
</evidence>
<evidence type="ECO:0000313" key="3">
    <source>
        <dbReference type="Proteomes" id="UP000611945"/>
    </source>
</evidence>
<keyword evidence="3" id="KW-1185">Reference proteome</keyword>
<organism evidence="2 3">
    <name type="scientific">Serpens gallinarum</name>
    <dbReference type="NCBI Taxonomy" id="2763075"/>
    <lineage>
        <taxon>Bacteria</taxon>
        <taxon>Pseudomonadati</taxon>
        <taxon>Pseudomonadota</taxon>
        <taxon>Gammaproteobacteria</taxon>
        <taxon>Pseudomonadales</taxon>
        <taxon>Pseudomonadaceae</taxon>
        <taxon>Pseudomonas</taxon>
    </lineage>
</organism>
<proteinExistence type="predicted"/>